<dbReference type="Proteomes" id="UP001515480">
    <property type="component" value="Unassembled WGS sequence"/>
</dbReference>
<evidence type="ECO:0000313" key="2">
    <source>
        <dbReference type="Proteomes" id="UP001515480"/>
    </source>
</evidence>
<dbReference type="InterPro" id="IPR036691">
    <property type="entry name" value="Endo/exonu/phosph_ase_sf"/>
</dbReference>
<dbReference type="SUPFAM" id="SSF56219">
    <property type="entry name" value="DNase I-like"/>
    <property type="match status" value="1"/>
</dbReference>
<accession>A0AB34KCN6</accession>
<sequence length="273" mass="30584">MPLCVATHNIMNGLHLPPLLRAYARLRRSPGLHLLCVQESVPAAAASILLALGRRFRSLRLRAAPRLLLVYDRTVLTPLRARAVRLPALRRVPLWQRLYTGAEQKRALLAHFAVRRRRRALAVANFHLDAAGENEHRGAQLEALGRAVATEASLRSRRLPLLACGDTNAFTWLRRHAESDLRRMLEPLRRGHGARDAHAHRPVDTHFFARANEPKLGHRIAVAAGKVGIDFPRRYDVICTSLPAVSSGTLSTPASDHDLVWARLRYSSVDFPR</sequence>
<gene>
    <name evidence="1" type="ORF">AB1Y20_001669</name>
</gene>
<comment type="caution">
    <text evidence="1">The sequence shown here is derived from an EMBL/GenBank/DDBJ whole genome shotgun (WGS) entry which is preliminary data.</text>
</comment>
<reference evidence="1 2" key="1">
    <citation type="journal article" date="2024" name="Science">
        <title>Giant polyketide synthase enzymes in the biosynthesis of giant marine polyether toxins.</title>
        <authorList>
            <person name="Fallon T.R."/>
            <person name="Shende V.V."/>
            <person name="Wierzbicki I.H."/>
            <person name="Pendleton A.L."/>
            <person name="Watervoot N.F."/>
            <person name="Auber R.P."/>
            <person name="Gonzalez D.J."/>
            <person name="Wisecaver J.H."/>
            <person name="Moore B.S."/>
        </authorList>
    </citation>
    <scope>NUCLEOTIDE SEQUENCE [LARGE SCALE GENOMIC DNA]</scope>
    <source>
        <strain evidence="1 2">12B1</strain>
    </source>
</reference>
<organism evidence="1 2">
    <name type="scientific">Prymnesium parvum</name>
    <name type="common">Toxic golden alga</name>
    <dbReference type="NCBI Taxonomy" id="97485"/>
    <lineage>
        <taxon>Eukaryota</taxon>
        <taxon>Haptista</taxon>
        <taxon>Haptophyta</taxon>
        <taxon>Prymnesiophyceae</taxon>
        <taxon>Prymnesiales</taxon>
        <taxon>Prymnesiaceae</taxon>
        <taxon>Prymnesium</taxon>
    </lineage>
</organism>
<protein>
    <recommendedName>
        <fullName evidence="3">Endonuclease/exonuclease/phosphatase domain-containing protein</fullName>
    </recommendedName>
</protein>
<dbReference type="Gene3D" id="3.60.10.10">
    <property type="entry name" value="Endonuclease/exonuclease/phosphatase"/>
    <property type="match status" value="1"/>
</dbReference>
<name>A0AB34KCN6_PRYPA</name>
<dbReference type="EMBL" id="JBGBPQ010000001">
    <property type="protein sequence ID" value="KAL1530771.1"/>
    <property type="molecule type" value="Genomic_DNA"/>
</dbReference>
<keyword evidence="2" id="KW-1185">Reference proteome</keyword>
<proteinExistence type="predicted"/>
<evidence type="ECO:0000313" key="1">
    <source>
        <dbReference type="EMBL" id="KAL1530771.1"/>
    </source>
</evidence>
<evidence type="ECO:0008006" key="3">
    <source>
        <dbReference type="Google" id="ProtNLM"/>
    </source>
</evidence>
<dbReference type="AlphaFoldDB" id="A0AB34KCN6"/>